<evidence type="ECO:0000313" key="4">
    <source>
        <dbReference type="Proteomes" id="UP000248706"/>
    </source>
</evidence>
<keyword evidence="1" id="KW-0862">Zinc</keyword>
<name>A0A328VEC5_9CHLR</name>
<keyword evidence="1" id="KW-0479">Metal-binding</keyword>
<evidence type="ECO:0000313" key="3">
    <source>
        <dbReference type="EMBL" id="RAQ95181.1"/>
    </source>
</evidence>
<keyword evidence="1" id="KW-0143">Chaperone</keyword>
<dbReference type="Proteomes" id="UP000248706">
    <property type="component" value="Unassembled WGS sequence"/>
</dbReference>
<organism evidence="3 4">
    <name type="scientific">Thermogemmatispora tikiterensis</name>
    <dbReference type="NCBI Taxonomy" id="1825093"/>
    <lineage>
        <taxon>Bacteria</taxon>
        <taxon>Bacillati</taxon>
        <taxon>Chloroflexota</taxon>
        <taxon>Ktedonobacteria</taxon>
        <taxon>Thermogemmatisporales</taxon>
        <taxon>Thermogemmatisporaceae</taxon>
        <taxon>Thermogemmatispora</taxon>
    </lineage>
</organism>
<dbReference type="GO" id="GO:0006457">
    <property type="term" value="P:protein folding"/>
    <property type="evidence" value="ECO:0007669"/>
    <property type="project" value="UniProtKB-UniRule"/>
</dbReference>
<dbReference type="EMBL" id="MCIF01000002">
    <property type="protein sequence ID" value="RAQ95181.1"/>
    <property type="molecule type" value="Genomic_DNA"/>
</dbReference>
<dbReference type="PROSITE" id="PS51902">
    <property type="entry name" value="CLPX_ZB"/>
    <property type="match status" value="1"/>
</dbReference>
<dbReference type="Pfam" id="PF06689">
    <property type="entry name" value="zf-C4_ClpX"/>
    <property type="match status" value="1"/>
</dbReference>
<dbReference type="GO" id="GO:0008270">
    <property type="term" value="F:zinc ion binding"/>
    <property type="evidence" value="ECO:0007669"/>
    <property type="project" value="UniProtKB-UniRule"/>
</dbReference>
<keyword evidence="4" id="KW-1185">Reference proteome</keyword>
<evidence type="ECO:0000259" key="2">
    <source>
        <dbReference type="PROSITE" id="PS51902"/>
    </source>
</evidence>
<protein>
    <recommendedName>
        <fullName evidence="2">ClpX-type ZB domain-containing protein</fullName>
    </recommendedName>
</protein>
<feature type="binding site" evidence="1">
    <location>
        <position position="10"/>
    </location>
    <ligand>
        <name>Zn(2+)</name>
        <dbReference type="ChEBI" id="CHEBI:29105"/>
    </ligand>
</feature>
<dbReference type="InterPro" id="IPR010603">
    <property type="entry name" value="Znf_CppX_C4"/>
</dbReference>
<evidence type="ECO:0000256" key="1">
    <source>
        <dbReference type="PROSITE-ProRule" id="PRU01250"/>
    </source>
</evidence>
<dbReference type="RefSeq" id="WP_112427682.1">
    <property type="nucleotide sequence ID" value="NZ_MCIF01000002.1"/>
</dbReference>
<comment type="caution">
    <text evidence="3">The sequence shown here is derived from an EMBL/GenBank/DDBJ whole genome shotgun (WGS) entry which is preliminary data.</text>
</comment>
<dbReference type="InterPro" id="IPR038366">
    <property type="entry name" value="Znf_CppX_C4_sf"/>
</dbReference>
<dbReference type="SUPFAM" id="SSF57716">
    <property type="entry name" value="Glucocorticoid receptor-like (DNA-binding domain)"/>
    <property type="match status" value="1"/>
</dbReference>
<feature type="binding site" evidence="1">
    <location>
        <position position="13"/>
    </location>
    <ligand>
        <name>Zn(2+)</name>
        <dbReference type="ChEBI" id="CHEBI:29105"/>
    </ligand>
</feature>
<reference evidence="3 4" key="1">
    <citation type="submission" date="2016-08" db="EMBL/GenBank/DDBJ databases">
        <title>Analysis of Carbohydrate Active Enzymes in Thermogemmatispora T81 Reveals Carbohydrate Degradation Ability.</title>
        <authorList>
            <person name="Tomazini A."/>
            <person name="Lal S."/>
            <person name="Stott M."/>
            <person name="Henrissat B."/>
            <person name="Polikarpov I."/>
            <person name="Sparling R."/>
            <person name="Levin D.B."/>
        </authorList>
    </citation>
    <scope>NUCLEOTIDE SEQUENCE [LARGE SCALE GENOMIC DNA]</scope>
    <source>
        <strain evidence="3 4">T81</strain>
    </source>
</reference>
<accession>A0A328VEC5</accession>
<feature type="binding site" evidence="1">
    <location>
        <position position="36"/>
    </location>
    <ligand>
        <name>Zn(2+)</name>
        <dbReference type="ChEBI" id="CHEBI:29105"/>
    </ligand>
</feature>
<dbReference type="GO" id="GO:0051082">
    <property type="term" value="F:unfolded protein binding"/>
    <property type="evidence" value="ECO:0007669"/>
    <property type="project" value="UniProtKB-UniRule"/>
</dbReference>
<dbReference type="SMART" id="SM00994">
    <property type="entry name" value="zf-C4_ClpX"/>
    <property type="match status" value="1"/>
</dbReference>
<dbReference type="GO" id="GO:0046983">
    <property type="term" value="F:protein dimerization activity"/>
    <property type="evidence" value="ECO:0007669"/>
    <property type="project" value="UniProtKB-UniRule"/>
</dbReference>
<sequence length="212" mass="24109">MSFDRTLARCSFCGRRPPEVRRMIAGPGAAYICEACLQTCNEILQDPRPFSPKALELASRPPVVVAAPLEPPASSQEEQPAPREALRTLTLELEQKQQDMTLMLYQIQFYAHYFDLHYLWIRPPLTPGFAFVPRLIFFLKDNLGQQWSGDQGGMLLARPELASDPNHAVYQGRARFRPLPSPEAHRLTIRAADPLGQFEDPPPRPWQFEITL</sequence>
<feature type="domain" description="ClpX-type ZB" evidence="2">
    <location>
        <begin position="1"/>
        <end position="52"/>
    </location>
</feature>
<dbReference type="InterPro" id="IPR059188">
    <property type="entry name" value="Znf_CLPX-like"/>
</dbReference>
<comment type="similarity">
    <text evidence="1">Belongs to the ClpX chaperone family.</text>
</comment>
<proteinExistence type="inferred from homology"/>
<dbReference type="AlphaFoldDB" id="A0A328VEC5"/>
<dbReference type="Gene3D" id="6.20.220.10">
    <property type="entry name" value="ClpX chaperone, C4-type zinc finger domain"/>
    <property type="match status" value="1"/>
</dbReference>
<feature type="binding site" evidence="1">
    <location>
        <position position="33"/>
    </location>
    <ligand>
        <name>Zn(2+)</name>
        <dbReference type="ChEBI" id="CHEBI:29105"/>
    </ligand>
</feature>
<dbReference type="OrthoDB" id="2080806at2"/>
<gene>
    <name evidence="3" type="ORF">A4R35_06515</name>
</gene>